<reference evidence="1" key="1">
    <citation type="submission" date="2025-08" db="UniProtKB">
        <authorList>
            <consortium name="Ensembl"/>
        </authorList>
    </citation>
    <scope>IDENTIFICATION</scope>
</reference>
<dbReference type="InParanoid" id="A0A663DMT2"/>
<dbReference type="Ensembl" id="ENSACCT00020001243.1">
    <property type="protein sequence ID" value="ENSACCP00020001202.1"/>
    <property type="gene ID" value="ENSACCG00020000856.1"/>
</dbReference>
<keyword evidence="2" id="KW-1185">Reference proteome</keyword>
<proteinExistence type="predicted"/>
<evidence type="ECO:0000313" key="1">
    <source>
        <dbReference type="Ensembl" id="ENSACCP00020001202.1"/>
    </source>
</evidence>
<evidence type="ECO:0000313" key="2">
    <source>
        <dbReference type="Proteomes" id="UP000472275"/>
    </source>
</evidence>
<dbReference type="AlphaFoldDB" id="A0A663DMT2"/>
<dbReference type="Proteomes" id="UP000472275">
    <property type="component" value="Chromosome 3"/>
</dbReference>
<accession>A0A663DMT2</accession>
<sequence>MVASMQKKMSLKFINCRLQTVMGSGKYSLGTNRKAKIDCNVAKTAVHHGGTGITRTSQLTALHMQQSPGCAFACVYSWEGVCV</sequence>
<protein>
    <submittedName>
        <fullName evidence="1">Uncharacterized protein</fullName>
    </submittedName>
</protein>
<organism evidence="1 2">
    <name type="scientific">Aquila chrysaetos chrysaetos</name>
    <dbReference type="NCBI Taxonomy" id="223781"/>
    <lineage>
        <taxon>Eukaryota</taxon>
        <taxon>Metazoa</taxon>
        <taxon>Chordata</taxon>
        <taxon>Craniata</taxon>
        <taxon>Vertebrata</taxon>
        <taxon>Euteleostomi</taxon>
        <taxon>Archelosauria</taxon>
        <taxon>Archosauria</taxon>
        <taxon>Dinosauria</taxon>
        <taxon>Saurischia</taxon>
        <taxon>Theropoda</taxon>
        <taxon>Coelurosauria</taxon>
        <taxon>Aves</taxon>
        <taxon>Neognathae</taxon>
        <taxon>Neoaves</taxon>
        <taxon>Telluraves</taxon>
        <taxon>Accipitrimorphae</taxon>
        <taxon>Accipitriformes</taxon>
        <taxon>Accipitridae</taxon>
        <taxon>Accipitrinae</taxon>
        <taxon>Aquila</taxon>
    </lineage>
</organism>
<name>A0A663DMT2_AQUCH</name>
<reference evidence="1" key="2">
    <citation type="submission" date="2025-09" db="UniProtKB">
        <authorList>
            <consortium name="Ensembl"/>
        </authorList>
    </citation>
    <scope>IDENTIFICATION</scope>
</reference>